<dbReference type="Pfam" id="PF02604">
    <property type="entry name" value="PhdYeFM_antitox"/>
    <property type="match status" value="1"/>
</dbReference>
<dbReference type="EMBL" id="FXAM01000001">
    <property type="protein sequence ID" value="SMF95849.1"/>
    <property type="molecule type" value="Genomic_DNA"/>
</dbReference>
<proteinExistence type="inferred from homology"/>
<name>A0A1Y6CYV2_9GAMM</name>
<dbReference type="InterPro" id="IPR036165">
    <property type="entry name" value="YefM-like_sf"/>
</dbReference>
<comment type="similarity">
    <text evidence="1 2">Belongs to the phD/YefM antitoxin family.</text>
</comment>
<dbReference type="NCBIfam" id="TIGR01552">
    <property type="entry name" value="phd_fam"/>
    <property type="match status" value="1"/>
</dbReference>
<accession>A0A1Y6CYV2</accession>
<dbReference type="Gene3D" id="3.40.1620.10">
    <property type="entry name" value="YefM-like domain"/>
    <property type="match status" value="1"/>
</dbReference>
<organism evidence="4 5">
    <name type="scientific">Methylomagnum ishizawai</name>
    <dbReference type="NCBI Taxonomy" id="1760988"/>
    <lineage>
        <taxon>Bacteria</taxon>
        <taxon>Pseudomonadati</taxon>
        <taxon>Pseudomonadota</taxon>
        <taxon>Gammaproteobacteria</taxon>
        <taxon>Methylococcales</taxon>
        <taxon>Methylococcaceae</taxon>
        <taxon>Methylomagnum</taxon>
    </lineage>
</organism>
<dbReference type="InterPro" id="IPR006442">
    <property type="entry name" value="Antitoxin_Phd/YefM"/>
</dbReference>
<evidence type="ECO:0000313" key="5">
    <source>
        <dbReference type="Proteomes" id="UP000192923"/>
    </source>
</evidence>
<dbReference type="PANTHER" id="PTHR35377">
    <property type="entry name" value="ANTITOXIN VAPB49-RELATED-RELATED"/>
    <property type="match status" value="1"/>
</dbReference>
<protein>
    <recommendedName>
        <fullName evidence="2">Antitoxin</fullName>
    </recommendedName>
</protein>
<sequence length="95" mass="10505">MEATLREVQAHLAEYVARAQAGEELTITDNGLPVARLMPLPKTLEQLEREAIARLDAQTWIRPPVKDGKVNGGDPPVPWNPGEKTLSDLVLEDRP</sequence>
<gene>
    <name evidence="4" type="ORF">SAMN02949497_3224</name>
</gene>
<evidence type="ECO:0000256" key="1">
    <source>
        <dbReference type="ARBA" id="ARBA00009981"/>
    </source>
</evidence>
<keyword evidence="5" id="KW-1185">Reference proteome</keyword>
<dbReference type="Proteomes" id="UP000192923">
    <property type="component" value="Unassembled WGS sequence"/>
</dbReference>
<dbReference type="STRING" id="1760988.SAMN02949497_3224"/>
<feature type="region of interest" description="Disordered" evidence="3">
    <location>
        <begin position="64"/>
        <end position="95"/>
    </location>
</feature>
<comment type="function">
    <text evidence="2">Antitoxin component of a type II toxin-antitoxin (TA) system.</text>
</comment>
<evidence type="ECO:0000256" key="2">
    <source>
        <dbReference type="RuleBase" id="RU362080"/>
    </source>
</evidence>
<dbReference type="AlphaFoldDB" id="A0A1Y6CYV2"/>
<evidence type="ECO:0000256" key="3">
    <source>
        <dbReference type="SAM" id="MobiDB-lite"/>
    </source>
</evidence>
<dbReference type="InterPro" id="IPR051416">
    <property type="entry name" value="phD-YefM_TA_antitoxins"/>
</dbReference>
<dbReference type="RefSeq" id="WP_176225253.1">
    <property type="nucleotide sequence ID" value="NZ_FXAM01000001.1"/>
</dbReference>
<reference evidence="4 5" key="1">
    <citation type="submission" date="2016-12" db="EMBL/GenBank/DDBJ databases">
        <authorList>
            <person name="Song W.-J."/>
            <person name="Kurnit D.M."/>
        </authorList>
    </citation>
    <scope>NUCLEOTIDE SEQUENCE [LARGE SCALE GENOMIC DNA]</scope>
    <source>
        <strain evidence="4 5">175</strain>
    </source>
</reference>
<evidence type="ECO:0000313" key="4">
    <source>
        <dbReference type="EMBL" id="SMF95849.1"/>
    </source>
</evidence>
<dbReference type="SUPFAM" id="SSF143120">
    <property type="entry name" value="YefM-like"/>
    <property type="match status" value="1"/>
</dbReference>